<evidence type="ECO:0000256" key="1">
    <source>
        <dbReference type="SAM" id="MobiDB-lite"/>
    </source>
</evidence>
<protein>
    <submittedName>
        <fullName evidence="2">Uncharacterized protein</fullName>
    </submittedName>
</protein>
<keyword evidence="3" id="KW-1185">Reference proteome</keyword>
<organism evidence="2 3">
    <name type="scientific">Nostoc sphaeroides CCNUC1</name>
    <dbReference type="NCBI Taxonomy" id="2653204"/>
    <lineage>
        <taxon>Bacteria</taxon>
        <taxon>Bacillati</taxon>
        <taxon>Cyanobacteriota</taxon>
        <taxon>Cyanophyceae</taxon>
        <taxon>Nostocales</taxon>
        <taxon>Nostocaceae</taxon>
        <taxon>Nostoc</taxon>
    </lineage>
</organism>
<feature type="region of interest" description="Disordered" evidence="1">
    <location>
        <begin position="1"/>
        <end position="24"/>
    </location>
</feature>
<accession>A0A5P8W5Z8</accession>
<dbReference type="EMBL" id="CP045226">
    <property type="protein sequence ID" value="QFS47696.1"/>
    <property type="molecule type" value="Genomic_DNA"/>
</dbReference>
<sequence length="38" mass="4181">MNWEAPSVLGWGSSQSQAHKDNNPILARWGKCLKNANA</sequence>
<dbReference type="Proteomes" id="UP000326678">
    <property type="component" value="Chromosome Gxm1"/>
</dbReference>
<dbReference type="AlphaFoldDB" id="A0A5P8W5Z8"/>
<evidence type="ECO:0000313" key="3">
    <source>
        <dbReference type="Proteomes" id="UP000326678"/>
    </source>
</evidence>
<gene>
    <name evidence="2" type="ORF">GXM_05188</name>
</gene>
<reference evidence="2 3" key="1">
    <citation type="submission" date="2019-10" db="EMBL/GenBank/DDBJ databases">
        <title>Genomic and transcriptomic insights into the perfect genentic adaptation of a filamentous nitrogen-fixing cyanobacterium to rice fields.</title>
        <authorList>
            <person name="Chen Z."/>
        </authorList>
    </citation>
    <scope>NUCLEOTIDE SEQUENCE [LARGE SCALE GENOMIC DNA]</scope>
    <source>
        <strain evidence="2">CCNUC1</strain>
    </source>
</reference>
<proteinExistence type="predicted"/>
<name>A0A5P8W5Z8_9NOSO</name>
<evidence type="ECO:0000313" key="2">
    <source>
        <dbReference type="EMBL" id="QFS47696.1"/>
    </source>
</evidence>
<dbReference type="KEGG" id="nsh:GXM_05188"/>